<reference evidence="2" key="1">
    <citation type="journal article" date="2019" name="Int. J. Syst. Evol. Microbiol.">
        <title>The Global Catalogue of Microorganisms (GCM) 10K type strain sequencing project: providing services to taxonomists for standard genome sequencing and annotation.</title>
        <authorList>
            <consortium name="The Broad Institute Genomics Platform"/>
            <consortium name="The Broad Institute Genome Sequencing Center for Infectious Disease"/>
            <person name="Wu L."/>
            <person name="Ma J."/>
        </authorList>
    </citation>
    <scope>NUCLEOTIDE SEQUENCE [LARGE SCALE GENOMIC DNA]</scope>
    <source>
        <strain evidence="2">JCM 17138</strain>
    </source>
</reference>
<evidence type="ECO:0008006" key="3">
    <source>
        <dbReference type="Google" id="ProtNLM"/>
    </source>
</evidence>
<dbReference type="EMBL" id="BAABDE010000020">
    <property type="protein sequence ID" value="GAA3806390.1"/>
    <property type="molecule type" value="Genomic_DNA"/>
</dbReference>
<organism evidence="1 2">
    <name type="scientific">Streptomyces coacervatus</name>
    <dbReference type="NCBI Taxonomy" id="647381"/>
    <lineage>
        <taxon>Bacteria</taxon>
        <taxon>Bacillati</taxon>
        <taxon>Actinomycetota</taxon>
        <taxon>Actinomycetes</taxon>
        <taxon>Kitasatosporales</taxon>
        <taxon>Streptomycetaceae</taxon>
        <taxon>Streptomyces</taxon>
    </lineage>
</organism>
<protein>
    <recommendedName>
        <fullName evidence="3">Secreted protein</fullName>
    </recommendedName>
</protein>
<comment type="caution">
    <text evidence="1">The sequence shown here is derived from an EMBL/GenBank/DDBJ whole genome shotgun (WGS) entry which is preliminary data.</text>
</comment>
<dbReference type="Proteomes" id="UP001501009">
    <property type="component" value="Unassembled WGS sequence"/>
</dbReference>
<sequence>MIRRPRPRPARPQPPTHTLIARPRIRSIITATTAVVSAVSLTLLGAAPAHAFKTSIAGCTNSVGAFRSKVGGCLLGGGGAHLIRSFKIRGNYNVTAAGVDEADGVVDASGNDQTTEEVDTSMINIGTLSNGEQVQFVAALAIYDSSGVQVDTANWTGTLSCNLDADGDGTCA</sequence>
<evidence type="ECO:0000313" key="1">
    <source>
        <dbReference type="EMBL" id="GAA3806390.1"/>
    </source>
</evidence>
<proteinExistence type="predicted"/>
<accession>A0ABP7I0B6</accession>
<name>A0ABP7I0B6_9ACTN</name>
<keyword evidence="2" id="KW-1185">Reference proteome</keyword>
<gene>
    <name evidence="1" type="ORF">GCM10022403_045540</name>
</gene>
<evidence type="ECO:0000313" key="2">
    <source>
        <dbReference type="Proteomes" id="UP001501009"/>
    </source>
</evidence>